<gene>
    <name evidence="2" type="ORF">AV530_011181</name>
</gene>
<dbReference type="OrthoDB" id="6109at2759"/>
<dbReference type="STRING" id="372326.A0A1V4JT78"/>
<evidence type="ECO:0000313" key="3">
    <source>
        <dbReference type="Proteomes" id="UP000190648"/>
    </source>
</evidence>
<proteinExistence type="predicted"/>
<evidence type="ECO:0000313" key="2">
    <source>
        <dbReference type="EMBL" id="OPJ75370.1"/>
    </source>
</evidence>
<organism evidence="2 3">
    <name type="scientific">Patagioenas fasciata monilis</name>
    <dbReference type="NCBI Taxonomy" id="372326"/>
    <lineage>
        <taxon>Eukaryota</taxon>
        <taxon>Metazoa</taxon>
        <taxon>Chordata</taxon>
        <taxon>Craniata</taxon>
        <taxon>Vertebrata</taxon>
        <taxon>Euteleostomi</taxon>
        <taxon>Archelosauria</taxon>
        <taxon>Archosauria</taxon>
        <taxon>Dinosauria</taxon>
        <taxon>Saurischia</taxon>
        <taxon>Theropoda</taxon>
        <taxon>Coelurosauria</taxon>
        <taxon>Aves</taxon>
        <taxon>Neognathae</taxon>
        <taxon>Neoaves</taxon>
        <taxon>Columbimorphae</taxon>
        <taxon>Columbiformes</taxon>
        <taxon>Columbidae</taxon>
        <taxon>Patagioenas</taxon>
    </lineage>
</organism>
<accession>A0A1V4JT78</accession>
<comment type="caution">
    <text evidence="2">The sequence shown here is derived from an EMBL/GenBank/DDBJ whole genome shotgun (WGS) entry which is preliminary data.</text>
</comment>
<keyword evidence="3" id="KW-1185">Reference proteome</keyword>
<evidence type="ECO:0000256" key="1">
    <source>
        <dbReference type="SAM" id="MobiDB-lite"/>
    </source>
</evidence>
<dbReference type="EMBL" id="LSYS01006427">
    <property type="protein sequence ID" value="OPJ75370.1"/>
    <property type="molecule type" value="Genomic_DNA"/>
</dbReference>
<name>A0A1V4JT78_PATFA</name>
<reference evidence="2 3" key="1">
    <citation type="submission" date="2016-02" db="EMBL/GenBank/DDBJ databases">
        <title>Band-tailed pigeon sequencing and assembly.</title>
        <authorList>
            <person name="Soares A.E."/>
            <person name="Novak B.J."/>
            <person name="Rice E.S."/>
            <person name="O'Connell B."/>
            <person name="Chang D."/>
            <person name="Weber S."/>
            <person name="Shapiro B."/>
        </authorList>
    </citation>
    <scope>NUCLEOTIDE SEQUENCE [LARGE SCALE GENOMIC DNA]</scope>
    <source>
        <strain evidence="2">BTP2013</strain>
        <tissue evidence="2">Blood</tissue>
    </source>
</reference>
<feature type="compositionally biased region" description="Basic and acidic residues" evidence="1">
    <location>
        <begin position="36"/>
        <end position="46"/>
    </location>
</feature>
<feature type="region of interest" description="Disordered" evidence="1">
    <location>
        <begin position="25"/>
        <end position="112"/>
    </location>
</feature>
<dbReference type="AlphaFoldDB" id="A0A1V4JT78"/>
<dbReference type="Proteomes" id="UP000190648">
    <property type="component" value="Unassembled WGS sequence"/>
</dbReference>
<sequence length="112" mass="12093">MVTLEPGYLFLGSRLGNSLLLRYTEKLQEPPPAGRDGSDRPEEPPVKKKRAEPTGTWAGGQAAQDEVDEIEVYGSEAHSRAAPSPTWRSSCAPATARTAPSPCCRGASARRW</sequence>
<protein>
    <submittedName>
        <fullName evidence="2">Uncharacterized protein</fullName>
    </submittedName>
</protein>